<gene>
    <name evidence="1" type="ORF">F3Y22_tig00001120pilonHSYRG00426</name>
</gene>
<dbReference type="AlphaFoldDB" id="A0A6A3D365"/>
<organism evidence="1 2">
    <name type="scientific">Hibiscus syriacus</name>
    <name type="common">Rose of Sharon</name>
    <dbReference type="NCBI Taxonomy" id="106335"/>
    <lineage>
        <taxon>Eukaryota</taxon>
        <taxon>Viridiplantae</taxon>
        <taxon>Streptophyta</taxon>
        <taxon>Embryophyta</taxon>
        <taxon>Tracheophyta</taxon>
        <taxon>Spermatophyta</taxon>
        <taxon>Magnoliopsida</taxon>
        <taxon>eudicotyledons</taxon>
        <taxon>Gunneridae</taxon>
        <taxon>Pentapetalae</taxon>
        <taxon>rosids</taxon>
        <taxon>malvids</taxon>
        <taxon>Malvales</taxon>
        <taxon>Malvaceae</taxon>
        <taxon>Malvoideae</taxon>
        <taxon>Hibiscus</taxon>
    </lineage>
</organism>
<reference evidence="1" key="1">
    <citation type="submission" date="2019-09" db="EMBL/GenBank/DDBJ databases">
        <title>Draft genome information of white flower Hibiscus syriacus.</title>
        <authorList>
            <person name="Kim Y.-M."/>
        </authorList>
    </citation>
    <scope>NUCLEOTIDE SEQUENCE [LARGE SCALE GENOMIC DNA]</scope>
    <source>
        <strain evidence="1">YM2019G1</strain>
    </source>
</reference>
<dbReference type="Proteomes" id="UP000436088">
    <property type="component" value="Unassembled WGS sequence"/>
</dbReference>
<keyword evidence="2" id="KW-1185">Reference proteome</keyword>
<proteinExistence type="predicted"/>
<name>A0A6A3D365_HIBSY</name>
<evidence type="ECO:0000313" key="1">
    <source>
        <dbReference type="EMBL" id="KAE8733709.1"/>
    </source>
</evidence>
<protein>
    <submittedName>
        <fullName evidence="1">Uncharacterized protein</fullName>
    </submittedName>
</protein>
<dbReference type="EMBL" id="VEPZ02000094">
    <property type="protein sequence ID" value="KAE8733709.1"/>
    <property type="molecule type" value="Genomic_DNA"/>
</dbReference>
<sequence length="106" mass="12197">MVSDPVDATGSLKSAQFVPVDLFHFLLLRQSRGQWEMHTDEEAVSNHYFVMINLSLRNELKNQLGSFLTLKLRQLAATLCKYHGIKFSVLGEIHYDFTLANRTVKR</sequence>
<evidence type="ECO:0000313" key="2">
    <source>
        <dbReference type="Proteomes" id="UP000436088"/>
    </source>
</evidence>
<comment type="caution">
    <text evidence="1">The sequence shown here is derived from an EMBL/GenBank/DDBJ whole genome shotgun (WGS) entry which is preliminary data.</text>
</comment>
<accession>A0A6A3D365</accession>